<dbReference type="Proteomes" id="UP000488956">
    <property type="component" value="Unassembled WGS sequence"/>
</dbReference>
<dbReference type="EMBL" id="QXGB01003950">
    <property type="protein sequence ID" value="KAE9168209.1"/>
    <property type="molecule type" value="Genomic_DNA"/>
</dbReference>
<evidence type="ECO:0000313" key="3">
    <source>
        <dbReference type="EMBL" id="KAE9060566.1"/>
    </source>
</evidence>
<evidence type="ECO:0000313" key="7">
    <source>
        <dbReference type="EMBL" id="KAE9168209.1"/>
    </source>
</evidence>
<evidence type="ECO:0000313" key="15">
    <source>
        <dbReference type="Proteomes" id="UP000441208"/>
    </source>
</evidence>
<evidence type="ECO:0000313" key="13">
    <source>
        <dbReference type="Proteomes" id="UP000440367"/>
    </source>
</evidence>
<accession>A0A6A3DLN5</accession>
<evidence type="ECO:0000313" key="10">
    <source>
        <dbReference type="Proteomes" id="UP000429523"/>
    </source>
</evidence>
<comment type="caution">
    <text evidence="2">The sequence shown here is derived from an EMBL/GenBank/DDBJ whole genome shotgun (WGS) entry which is preliminary data.</text>
</comment>
<reference evidence="10 11" key="1">
    <citation type="submission" date="2018-08" db="EMBL/GenBank/DDBJ databases">
        <title>Genomic investigation of the strawberry pathogen Phytophthora fragariae indicates pathogenicity is determined by transcriptional variation in three key races.</title>
        <authorList>
            <person name="Adams T.M."/>
            <person name="Armitage A.D."/>
            <person name="Sobczyk M.K."/>
            <person name="Bates H.J."/>
            <person name="Dunwell J.M."/>
            <person name="Nellist C.F."/>
            <person name="Harrison R.J."/>
        </authorList>
    </citation>
    <scope>NUCLEOTIDE SEQUENCE [LARGE SCALE GENOMIC DNA]</scope>
    <source>
        <strain evidence="9 12">A4</strain>
        <strain evidence="8 13">BC-1</strain>
        <strain evidence="6 16">BC-23</strain>
        <strain evidence="7 11">NOV-27</strain>
        <strain evidence="5 14">NOV-5</strain>
        <strain evidence="4 15">NOV-71</strain>
        <strain evidence="2 10">NOV-9</strain>
        <strain evidence="3 17">ONT-3</strain>
    </source>
</reference>
<dbReference type="EMBL" id="QXFX01005512">
    <property type="protein sequence ID" value="KAE9060566.1"/>
    <property type="molecule type" value="Genomic_DNA"/>
</dbReference>
<dbReference type="Proteomes" id="UP000441208">
    <property type="component" value="Unassembled WGS sequence"/>
</dbReference>
<evidence type="ECO:0000313" key="6">
    <source>
        <dbReference type="EMBL" id="KAE9165147.1"/>
    </source>
</evidence>
<dbReference type="Proteomes" id="UP000440367">
    <property type="component" value="Unassembled WGS sequence"/>
</dbReference>
<evidence type="ECO:0000313" key="16">
    <source>
        <dbReference type="Proteomes" id="UP000476176"/>
    </source>
</evidence>
<feature type="signal peptide" evidence="1">
    <location>
        <begin position="1"/>
        <end position="16"/>
    </location>
</feature>
<dbReference type="Proteomes" id="UP000437068">
    <property type="component" value="Unassembled WGS sequence"/>
</dbReference>
<dbReference type="EMBL" id="QXGD01003027">
    <property type="protein sequence ID" value="KAE9181507.1"/>
    <property type="molecule type" value="Genomic_DNA"/>
</dbReference>
<evidence type="ECO:0000313" key="14">
    <source>
        <dbReference type="Proteomes" id="UP000440732"/>
    </source>
</evidence>
<proteinExistence type="predicted"/>
<keyword evidence="11" id="KW-1185">Reference proteome</keyword>
<dbReference type="EMBL" id="QXGC01005484">
    <property type="protein sequence ID" value="KAE9165147.1"/>
    <property type="molecule type" value="Genomic_DNA"/>
</dbReference>
<dbReference type="AlphaFoldDB" id="A0A6A3DLN5"/>
<dbReference type="OrthoDB" id="10312423at2759"/>
<dbReference type="EMBL" id="QXGA01004091">
    <property type="protein sequence ID" value="KAE9076365.1"/>
    <property type="molecule type" value="Genomic_DNA"/>
</dbReference>
<dbReference type="EMBL" id="QXGF01005121">
    <property type="protein sequence ID" value="KAE8918948.1"/>
    <property type="molecule type" value="Genomic_DNA"/>
</dbReference>
<protein>
    <submittedName>
        <fullName evidence="2">Uncharacterized protein</fullName>
    </submittedName>
</protein>
<evidence type="ECO:0000313" key="17">
    <source>
        <dbReference type="Proteomes" id="UP000488956"/>
    </source>
</evidence>
<dbReference type="Proteomes" id="UP000429523">
    <property type="component" value="Unassembled WGS sequence"/>
</dbReference>
<feature type="chain" id="PRO_5036163502" evidence="1">
    <location>
        <begin position="17"/>
        <end position="52"/>
    </location>
</feature>
<dbReference type="Proteomes" id="UP000433483">
    <property type="component" value="Unassembled WGS sequence"/>
</dbReference>
<organism evidence="2 10">
    <name type="scientific">Phytophthora fragariae</name>
    <dbReference type="NCBI Taxonomy" id="53985"/>
    <lineage>
        <taxon>Eukaryota</taxon>
        <taxon>Sar</taxon>
        <taxon>Stramenopiles</taxon>
        <taxon>Oomycota</taxon>
        <taxon>Peronosporomycetes</taxon>
        <taxon>Peronosporales</taxon>
        <taxon>Peronosporaceae</taxon>
        <taxon>Phytophthora</taxon>
    </lineage>
</organism>
<evidence type="ECO:0000313" key="8">
    <source>
        <dbReference type="EMBL" id="KAE9181507.1"/>
    </source>
</evidence>
<evidence type="ECO:0000313" key="9">
    <source>
        <dbReference type="EMBL" id="KAE9271781.1"/>
    </source>
</evidence>
<evidence type="ECO:0000313" key="12">
    <source>
        <dbReference type="Proteomes" id="UP000437068"/>
    </source>
</evidence>
<gene>
    <name evidence="9" type="ORF">PF001_g28226</name>
    <name evidence="8" type="ORF">PF002_g27251</name>
    <name evidence="6" type="ORF">PF004_g29592</name>
    <name evidence="7" type="ORF">PF005_g28478</name>
    <name evidence="5" type="ORF">PF006_g28150</name>
    <name evidence="4" type="ORF">PF007_g30216</name>
    <name evidence="2" type="ORF">PF009_g30740</name>
    <name evidence="3" type="ORF">PF010_g30169</name>
</gene>
<name>A0A6A3DLN5_9STRA</name>
<dbReference type="EMBL" id="QXFZ01005226">
    <property type="protein sequence ID" value="KAE9061559.1"/>
    <property type="molecule type" value="Genomic_DNA"/>
</dbReference>
<evidence type="ECO:0000313" key="11">
    <source>
        <dbReference type="Proteomes" id="UP000433483"/>
    </source>
</evidence>
<sequence length="52" mass="5389">MQVALASALLLHKSSVLVCGAGRGATGTNLTPRWPEPRAPCVCSTGKGDHSW</sequence>
<keyword evidence="1" id="KW-0732">Signal</keyword>
<evidence type="ECO:0000313" key="2">
    <source>
        <dbReference type="EMBL" id="KAE8918948.1"/>
    </source>
</evidence>
<evidence type="ECO:0000313" key="4">
    <source>
        <dbReference type="EMBL" id="KAE9061559.1"/>
    </source>
</evidence>
<dbReference type="Proteomes" id="UP000476176">
    <property type="component" value="Unassembled WGS sequence"/>
</dbReference>
<evidence type="ECO:0000256" key="1">
    <source>
        <dbReference type="SAM" id="SignalP"/>
    </source>
</evidence>
<evidence type="ECO:0000313" key="5">
    <source>
        <dbReference type="EMBL" id="KAE9076365.1"/>
    </source>
</evidence>
<dbReference type="EMBL" id="QXGE01004144">
    <property type="protein sequence ID" value="KAE9271781.1"/>
    <property type="molecule type" value="Genomic_DNA"/>
</dbReference>
<dbReference type="Proteomes" id="UP000440732">
    <property type="component" value="Unassembled WGS sequence"/>
</dbReference>